<keyword evidence="1" id="KW-0812">Transmembrane</keyword>
<comment type="caution">
    <text evidence="2">The sequence shown here is derived from an EMBL/GenBank/DDBJ whole genome shotgun (WGS) entry which is preliminary data.</text>
</comment>
<dbReference type="STRING" id="914237.A0A1E1L669"/>
<evidence type="ECO:0000256" key="1">
    <source>
        <dbReference type="SAM" id="Phobius"/>
    </source>
</evidence>
<keyword evidence="3" id="KW-1185">Reference proteome</keyword>
<dbReference type="EMBL" id="FJUW01000037">
    <property type="protein sequence ID" value="CZT05955.1"/>
    <property type="molecule type" value="Genomic_DNA"/>
</dbReference>
<feature type="transmembrane region" description="Helical" evidence="1">
    <location>
        <begin position="266"/>
        <end position="285"/>
    </location>
</feature>
<organism evidence="2 3">
    <name type="scientific">Rhynchosporium graminicola</name>
    <dbReference type="NCBI Taxonomy" id="2792576"/>
    <lineage>
        <taxon>Eukaryota</taxon>
        <taxon>Fungi</taxon>
        <taxon>Dikarya</taxon>
        <taxon>Ascomycota</taxon>
        <taxon>Pezizomycotina</taxon>
        <taxon>Leotiomycetes</taxon>
        <taxon>Helotiales</taxon>
        <taxon>Ploettnerulaceae</taxon>
        <taxon>Rhynchosporium</taxon>
    </lineage>
</organism>
<sequence length="624" mass="69407">MNISTFQMESLGLVEVLQDALRHKDEAVTNLGFLFPNASIASLSGNPDFTASLHCSLETAASDPRNISCVEGCSKPEIIFSNWSNFYTCSWYPSLSAYLDRLDTNASTIDAFSSMGILPNQSSTVTTLNRTNAVICLRDNVCSSTGVVNPDIGHNVSPGPIYTFALRHYLSFSAKGAQRSESLSSAKSILARHLEALTSALVEFQKAQCFFSATLQIAAIIILPQYEYEENSKDQILLRLISANAFAPIVLTLSHIDLLGGRNSKYLLVLALVTFSLGSTTYWLSSPIWARGRNFYRYKAPMLPLMSCSNIAPFAPCYLRNQSFLFKLWTGDSGIFYTQPRKIGLAVWIVTLLLLIHKIVFIIGTLGIKPLPPLQRRFDQVTISFANTRDRLPSFSYVRKILGYFNALSLALTTKRQNQKVSVFMGKRRTWVYAQIIVGVMAVVMQLVSVIQVVLFSSNIISTKMSFGQIVAVGIWVPVLLEYGYLEISELAHSTIMPMPDMCISWGCEMYEYRLQFPLVVTRETFGATSETHELGSGREGSKYFDEDEKLECDQYLELVPVPAVAFKEYSLELPASKQSKLLTLWTIGVFQFKSTINGSSTSTCFQICNGVSRWEFTGGISGT</sequence>
<keyword evidence="1" id="KW-1133">Transmembrane helix</keyword>
<dbReference type="InParanoid" id="A0A1E1L669"/>
<dbReference type="AlphaFoldDB" id="A0A1E1L669"/>
<protein>
    <submittedName>
        <fullName evidence="2">Uncharacterized protein</fullName>
    </submittedName>
</protein>
<reference evidence="3" key="1">
    <citation type="submission" date="2016-03" db="EMBL/GenBank/DDBJ databases">
        <authorList>
            <person name="Ploux O."/>
        </authorList>
    </citation>
    <scope>NUCLEOTIDE SEQUENCE [LARGE SCALE GENOMIC DNA]</scope>
    <source>
        <strain evidence="3">UK7</strain>
    </source>
</reference>
<feature type="transmembrane region" description="Helical" evidence="1">
    <location>
        <begin position="236"/>
        <end position="254"/>
    </location>
</feature>
<feature type="transmembrane region" description="Helical" evidence="1">
    <location>
        <begin position="430"/>
        <end position="455"/>
    </location>
</feature>
<feature type="transmembrane region" description="Helical" evidence="1">
    <location>
        <begin position="345"/>
        <end position="368"/>
    </location>
</feature>
<evidence type="ECO:0000313" key="2">
    <source>
        <dbReference type="EMBL" id="CZT05955.1"/>
    </source>
</evidence>
<keyword evidence="1" id="KW-0472">Membrane</keyword>
<feature type="transmembrane region" description="Helical" evidence="1">
    <location>
        <begin position="467"/>
        <end position="486"/>
    </location>
</feature>
<proteinExistence type="predicted"/>
<gene>
    <name evidence="2" type="ORF">RCO7_05209</name>
</gene>
<accession>A0A1E1L669</accession>
<name>A0A1E1L669_9HELO</name>
<dbReference type="Proteomes" id="UP000178129">
    <property type="component" value="Unassembled WGS sequence"/>
</dbReference>
<evidence type="ECO:0000313" key="3">
    <source>
        <dbReference type="Proteomes" id="UP000178129"/>
    </source>
</evidence>